<feature type="domain" description="Fumarate reductase/succinate dehydrogenase flavoprotein-like C-terminal" evidence="16">
    <location>
        <begin position="420"/>
        <end position="492"/>
    </location>
</feature>
<evidence type="ECO:0000256" key="9">
    <source>
        <dbReference type="ARBA" id="ARBA00023002"/>
    </source>
</evidence>
<dbReference type="SUPFAM" id="SSF46977">
    <property type="entry name" value="Succinate dehydrogenase/fumarate reductase flavoprotein C-terminal domain"/>
    <property type="match status" value="1"/>
</dbReference>
<keyword evidence="14" id="KW-0472">Membrane</keyword>
<accession>A0A7W1XQR9</accession>
<dbReference type="NCBIfam" id="TIGR00551">
    <property type="entry name" value="nadB"/>
    <property type="match status" value="1"/>
</dbReference>
<dbReference type="EMBL" id="JACEOL010000009">
    <property type="protein sequence ID" value="MBA4601528.1"/>
    <property type="molecule type" value="Genomic_DNA"/>
</dbReference>
<dbReference type="SUPFAM" id="SSF56425">
    <property type="entry name" value="Succinate dehydrogenase/fumarate reductase flavoprotein, catalytic domain"/>
    <property type="match status" value="1"/>
</dbReference>
<dbReference type="InterPro" id="IPR003953">
    <property type="entry name" value="FAD-dep_OxRdtase_2_FAD-bd"/>
</dbReference>
<keyword evidence="14" id="KW-1133">Transmembrane helix</keyword>
<evidence type="ECO:0000313" key="18">
    <source>
        <dbReference type="Proteomes" id="UP000538292"/>
    </source>
</evidence>
<evidence type="ECO:0000256" key="7">
    <source>
        <dbReference type="ARBA" id="ARBA00022642"/>
    </source>
</evidence>
<dbReference type="InterPro" id="IPR037099">
    <property type="entry name" value="Fum_R/Succ_DH_flav-like_C_sf"/>
</dbReference>
<dbReference type="UniPathway" id="UPA00253">
    <property type="reaction ID" value="UER00326"/>
</dbReference>
<evidence type="ECO:0000256" key="2">
    <source>
        <dbReference type="ARBA" id="ARBA00004950"/>
    </source>
</evidence>
<evidence type="ECO:0000256" key="6">
    <source>
        <dbReference type="ARBA" id="ARBA00022630"/>
    </source>
</evidence>
<dbReference type="PANTHER" id="PTHR42716:SF2">
    <property type="entry name" value="L-ASPARTATE OXIDASE, CHLOROPLASTIC"/>
    <property type="match status" value="1"/>
</dbReference>
<evidence type="ECO:0000256" key="11">
    <source>
        <dbReference type="NCBIfam" id="TIGR00551"/>
    </source>
</evidence>
<keyword evidence="8 13" id="KW-0274">FAD</keyword>
<dbReference type="GO" id="GO:0008734">
    <property type="term" value="F:L-aspartate oxidase activity"/>
    <property type="evidence" value="ECO:0007669"/>
    <property type="project" value="UniProtKB-UniRule"/>
</dbReference>
<keyword evidence="7 13" id="KW-0662">Pyridine nucleotide biosynthesis</keyword>
<evidence type="ECO:0000259" key="15">
    <source>
        <dbReference type="Pfam" id="PF00890"/>
    </source>
</evidence>
<evidence type="ECO:0000256" key="12">
    <source>
        <dbReference type="PIRSR" id="PIRSR000171-1"/>
    </source>
</evidence>
<dbReference type="PRINTS" id="PR00368">
    <property type="entry name" value="FADPNR"/>
</dbReference>
<dbReference type="AlphaFoldDB" id="A0A7W1XQR9"/>
<feature type="active site" description="Proton acceptor" evidence="12">
    <location>
        <position position="277"/>
    </location>
</feature>
<dbReference type="NCBIfam" id="NF005701">
    <property type="entry name" value="PRK07512.1"/>
    <property type="match status" value="1"/>
</dbReference>
<dbReference type="PANTHER" id="PTHR42716">
    <property type="entry name" value="L-ASPARTATE OXIDASE"/>
    <property type="match status" value="1"/>
</dbReference>
<evidence type="ECO:0000256" key="14">
    <source>
        <dbReference type="SAM" id="Phobius"/>
    </source>
</evidence>
<comment type="subcellular location">
    <subcellularLocation>
        <location evidence="13">Cytoplasm</location>
    </subcellularLocation>
</comment>
<dbReference type="Gene3D" id="3.50.50.60">
    <property type="entry name" value="FAD/NAD(P)-binding domain"/>
    <property type="match status" value="1"/>
</dbReference>
<evidence type="ECO:0000256" key="8">
    <source>
        <dbReference type="ARBA" id="ARBA00022827"/>
    </source>
</evidence>
<dbReference type="Gene3D" id="3.90.700.10">
    <property type="entry name" value="Succinate dehydrogenase/fumarate reductase flavoprotein, catalytic domain"/>
    <property type="match status" value="1"/>
</dbReference>
<dbReference type="Pfam" id="PF02910">
    <property type="entry name" value="Succ_DH_flav_C"/>
    <property type="match status" value="1"/>
</dbReference>
<gene>
    <name evidence="17" type="ORF">H2C83_04160</name>
</gene>
<dbReference type="EC" id="1.4.3.16" evidence="4 11"/>
<dbReference type="InterPro" id="IPR027477">
    <property type="entry name" value="Succ_DH/fumarate_Rdtase_cat_sf"/>
</dbReference>
<comment type="function">
    <text evidence="13">Catalyzes the oxidation of L-aspartate to iminoaspartate.</text>
</comment>
<name>A0A7W1XQR9_9BACL</name>
<dbReference type="PIRSF" id="PIRSF000171">
    <property type="entry name" value="SDHA_APRA_LASPO"/>
    <property type="match status" value="1"/>
</dbReference>
<reference evidence="17 18" key="1">
    <citation type="submission" date="2020-07" db="EMBL/GenBank/DDBJ databases">
        <title>Thermoactinomyces phylogeny.</title>
        <authorList>
            <person name="Dunlap C."/>
        </authorList>
    </citation>
    <scope>NUCLEOTIDE SEQUENCE [LARGE SCALE GENOMIC DNA]</scope>
    <source>
        <strain evidence="17 18">AMNI-1</strain>
    </source>
</reference>
<evidence type="ECO:0000256" key="4">
    <source>
        <dbReference type="ARBA" id="ARBA00012173"/>
    </source>
</evidence>
<comment type="similarity">
    <text evidence="3 13">Belongs to the FAD-dependent oxidoreductase 2 family. NadB subfamily.</text>
</comment>
<evidence type="ECO:0000259" key="16">
    <source>
        <dbReference type="Pfam" id="PF02910"/>
    </source>
</evidence>
<comment type="cofactor">
    <cofactor evidence="1 13">
        <name>FAD</name>
        <dbReference type="ChEBI" id="CHEBI:57692"/>
    </cofactor>
</comment>
<dbReference type="FunFam" id="3.90.700.10:FF:000002">
    <property type="entry name" value="L-aspartate oxidase"/>
    <property type="match status" value="1"/>
</dbReference>
<proteinExistence type="inferred from homology"/>
<dbReference type="GO" id="GO:0034628">
    <property type="term" value="P:'de novo' NAD+ biosynthetic process from L-aspartate"/>
    <property type="evidence" value="ECO:0007669"/>
    <property type="project" value="TreeGrafter"/>
</dbReference>
<evidence type="ECO:0000256" key="3">
    <source>
        <dbReference type="ARBA" id="ARBA00008562"/>
    </source>
</evidence>
<dbReference type="SUPFAM" id="SSF51905">
    <property type="entry name" value="FAD/NAD(P)-binding domain"/>
    <property type="match status" value="1"/>
</dbReference>
<keyword evidence="14" id="KW-0812">Transmembrane</keyword>
<feature type="domain" description="FAD-dependent oxidoreductase 2 FAD-binding" evidence="15">
    <location>
        <begin position="8"/>
        <end position="376"/>
    </location>
</feature>
<comment type="catalytic activity">
    <reaction evidence="10">
        <text>L-aspartate + O2 = iminosuccinate + H2O2</text>
        <dbReference type="Rhea" id="RHEA:25876"/>
        <dbReference type="ChEBI" id="CHEBI:15379"/>
        <dbReference type="ChEBI" id="CHEBI:16240"/>
        <dbReference type="ChEBI" id="CHEBI:29991"/>
        <dbReference type="ChEBI" id="CHEBI:77875"/>
        <dbReference type="EC" id="1.4.3.16"/>
    </reaction>
    <physiologicalReaction direction="left-to-right" evidence="10">
        <dbReference type="Rhea" id="RHEA:25877"/>
    </physiologicalReaction>
</comment>
<dbReference type="Proteomes" id="UP000538292">
    <property type="component" value="Unassembled WGS sequence"/>
</dbReference>
<evidence type="ECO:0000313" key="17">
    <source>
        <dbReference type="EMBL" id="MBA4601528.1"/>
    </source>
</evidence>
<evidence type="ECO:0000256" key="1">
    <source>
        <dbReference type="ARBA" id="ARBA00001974"/>
    </source>
</evidence>
<dbReference type="InterPro" id="IPR036188">
    <property type="entry name" value="FAD/NAD-bd_sf"/>
</dbReference>
<comment type="caution">
    <text evidence="17">The sequence shown here is derived from an EMBL/GenBank/DDBJ whole genome shotgun (WGS) entry which is preliminary data.</text>
</comment>
<keyword evidence="6 13" id="KW-0285">Flavoprotein</keyword>
<organism evidence="17 18">
    <name type="scientific">Thermoactinomyces mirandus</name>
    <dbReference type="NCBI Taxonomy" id="2756294"/>
    <lineage>
        <taxon>Bacteria</taxon>
        <taxon>Bacillati</taxon>
        <taxon>Bacillota</taxon>
        <taxon>Bacilli</taxon>
        <taxon>Bacillales</taxon>
        <taxon>Thermoactinomycetaceae</taxon>
        <taxon>Thermoactinomyces</taxon>
    </lineage>
</organism>
<evidence type="ECO:0000256" key="5">
    <source>
        <dbReference type="ARBA" id="ARBA00021901"/>
    </source>
</evidence>
<feature type="transmembrane region" description="Helical" evidence="14">
    <location>
        <begin position="6"/>
        <end position="26"/>
    </location>
</feature>
<protein>
    <recommendedName>
        <fullName evidence="5 11">L-aspartate oxidase</fullName>
        <ecNumber evidence="4 11">1.4.3.16</ecNumber>
    </recommendedName>
</protein>
<evidence type="ECO:0000256" key="10">
    <source>
        <dbReference type="ARBA" id="ARBA00048305"/>
    </source>
</evidence>
<dbReference type="GO" id="GO:0033765">
    <property type="term" value="F:steroid dehydrogenase activity, acting on the CH-CH group of donors"/>
    <property type="evidence" value="ECO:0007669"/>
    <property type="project" value="UniProtKB-ARBA"/>
</dbReference>
<keyword evidence="9 13" id="KW-0560">Oxidoreductase</keyword>
<dbReference type="InterPro" id="IPR015939">
    <property type="entry name" value="Fum_Rdtase/Succ_DH_flav-like_C"/>
</dbReference>
<dbReference type="Pfam" id="PF00890">
    <property type="entry name" value="FAD_binding_2"/>
    <property type="match status" value="1"/>
</dbReference>
<evidence type="ECO:0000256" key="13">
    <source>
        <dbReference type="RuleBase" id="RU362049"/>
    </source>
</evidence>
<sequence length="503" mass="54987">MMNRVVTDYIVVGSGIAGLTTALFLAKTGKVAVLTKAREVESNSFRAQGGIAAAVGEKDSPELHLRDTLRTGADLCNPESVDLMVRMAPKTIKMLIDWGTPFDKSGNQYALAREGAHSVSRILRVHGDSTGAGITSTLLRQLAHQPDIEVKTHTMVADLIVTDGVCRGVTALDADQHPTVYLAQKGVVLATGGCGQVFRYTTNDLVATGDGFAIAHRAGVWLMDMEFVQFHPTALAVETNPMFLISEAVRGEGAVLVNDLGEAFMKRYHEWKDLAPRDVVSKAIYAEMQQGRNIYLDATKIGQHFKNRFPKIYDACGKMGIDPVHDLIPVRPAAHFIMGGIRTDSYGRTSLPRLFACGEVACTGVHGANRLASNSLLEGAVFAQRVAARLSAYEDQTADVDPSLIPDVCTDRQDEEKIKNKIRQIVWDHAGIIRSSDGLKEGLSKLEQLSAKLLPGMFESRNMLTTAQLIMKAALWREESRGGHYRYDYPETVPAWAGKHKVI</sequence>
<keyword evidence="18" id="KW-1185">Reference proteome</keyword>
<comment type="pathway">
    <text evidence="2 13">Cofactor biosynthesis; NAD(+) biosynthesis; iminoaspartate from L-aspartate (oxidase route): step 1/1.</text>
</comment>
<dbReference type="InterPro" id="IPR005288">
    <property type="entry name" value="NadB"/>
</dbReference>
<dbReference type="Gene3D" id="1.20.58.100">
    <property type="entry name" value="Fumarate reductase/succinate dehydrogenase flavoprotein-like, C-terminal domain"/>
    <property type="match status" value="1"/>
</dbReference>
<dbReference type="GO" id="GO:0005737">
    <property type="term" value="C:cytoplasm"/>
    <property type="evidence" value="ECO:0007669"/>
    <property type="project" value="UniProtKB-SubCell"/>
</dbReference>